<dbReference type="Pfam" id="PF00291">
    <property type="entry name" value="PALP"/>
    <property type="match status" value="1"/>
</dbReference>
<dbReference type="GO" id="GO:0005737">
    <property type="term" value="C:cytoplasm"/>
    <property type="evidence" value="ECO:0007669"/>
    <property type="project" value="TreeGrafter"/>
</dbReference>
<evidence type="ECO:0000256" key="3">
    <source>
        <dbReference type="ARBA" id="ARBA00004733"/>
    </source>
</evidence>
<dbReference type="InterPro" id="IPR006653">
    <property type="entry name" value="Trp_synth_b_CS"/>
</dbReference>
<feature type="domain" description="Tryptophan synthase beta chain-like PALP" evidence="14">
    <location>
        <begin position="336"/>
        <end position="661"/>
    </location>
</feature>
<evidence type="ECO:0000256" key="13">
    <source>
        <dbReference type="ARBA" id="ARBA00049047"/>
    </source>
</evidence>
<dbReference type="SUPFAM" id="SSF53686">
    <property type="entry name" value="Tryptophan synthase beta subunit-like PLP-dependent enzymes"/>
    <property type="match status" value="1"/>
</dbReference>
<dbReference type="NCBIfam" id="TIGR00262">
    <property type="entry name" value="trpA"/>
    <property type="match status" value="1"/>
</dbReference>
<evidence type="ECO:0000256" key="7">
    <source>
        <dbReference type="ARBA" id="ARBA00018724"/>
    </source>
</evidence>
<evidence type="ECO:0000256" key="6">
    <source>
        <dbReference type="ARBA" id="ARBA00012043"/>
    </source>
</evidence>
<organism evidence="15">
    <name type="scientific">Arcella intermedia</name>
    <dbReference type="NCBI Taxonomy" id="1963864"/>
    <lineage>
        <taxon>Eukaryota</taxon>
        <taxon>Amoebozoa</taxon>
        <taxon>Tubulinea</taxon>
        <taxon>Elardia</taxon>
        <taxon>Arcellinida</taxon>
        <taxon>Sphaerothecina</taxon>
        <taxon>Arcellidae</taxon>
        <taxon>Arcella</taxon>
    </lineage>
</organism>
<keyword evidence="9" id="KW-0822">Tryptophan biosynthesis</keyword>
<evidence type="ECO:0000256" key="5">
    <source>
        <dbReference type="ARBA" id="ARBA00006095"/>
    </source>
</evidence>
<dbReference type="CDD" id="cd06446">
    <property type="entry name" value="Trp-synth_B"/>
    <property type="match status" value="1"/>
</dbReference>
<name>A0A6B2KYX9_9EUKA</name>
<evidence type="ECO:0000256" key="10">
    <source>
        <dbReference type="ARBA" id="ARBA00022898"/>
    </source>
</evidence>
<keyword evidence="8" id="KW-0028">Amino-acid biosynthesis</keyword>
<proteinExistence type="inferred from homology"/>
<dbReference type="GO" id="GO:0004834">
    <property type="term" value="F:tryptophan synthase activity"/>
    <property type="evidence" value="ECO:0007669"/>
    <property type="project" value="UniProtKB-EC"/>
</dbReference>
<comment type="function">
    <text evidence="2">The alpha subunit is responsible for the aldol cleavage of indoleglycerol phosphate to indole and glyceraldehyde 3-phosphate.</text>
</comment>
<dbReference type="PANTHER" id="PTHR48077:SF3">
    <property type="entry name" value="TRYPTOPHAN SYNTHASE"/>
    <property type="match status" value="1"/>
</dbReference>
<evidence type="ECO:0000256" key="11">
    <source>
        <dbReference type="ARBA" id="ARBA00023141"/>
    </source>
</evidence>
<dbReference type="UniPathway" id="UPA00035">
    <property type="reaction ID" value="UER00044"/>
</dbReference>
<dbReference type="InterPro" id="IPR023026">
    <property type="entry name" value="Trp_synth_beta/beta-like"/>
</dbReference>
<keyword evidence="12" id="KW-0456">Lyase</keyword>
<dbReference type="SUPFAM" id="SSF51366">
    <property type="entry name" value="Ribulose-phoshate binding barrel"/>
    <property type="match status" value="1"/>
</dbReference>
<dbReference type="PANTHER" id="PTHR48077">
    <property type="entry name" value="TRYPTOPHAN SYNTHASE-RELATED"/>
    <property type="match status" value="1"/>
</dbReference>
<dbReference type="Pfam" id="PF00290">
    <property type="entry name" value="Trp_syntA"/>
    <property type="match status" value="1"/>
</dbReference>
<accession>A0A6B2KYX9</accession>
<keyword evidence="11" id="KW-0057">Aromatic amino acid biosynthesis</keyword>
<comment type="similarity">
    <text evidence="4">In the C-terminal section; belongs to the TrpB family.</text>
</comment>
<comment type="catalytic activity">
    <reaction evidence="13">
        <text>(1S,2R)-1-C-(indol-3-yl)glycerol 3-phosphate + L-serine = D-glyceraldehyde 3-phosphate + L-tryptophan + H2O</text>
        <dbReference type="Rhea" id="RHEA:10532"/>
        <dbReference type="ChEBI" id="CHEBI:15377"/>
        <dbReference type="ChEBI" id="CHEBI:33384"/>
        <dbReference type="ChEBI" id="CHEBI:57912"/>
        <dbReference type="ChEBI" id="CHEBI:58866"/>
        <dbReference type="ChEBI" id="CHEBI:59776"/>
        <dbReference type="EC" id="4.2.1.20"/>
    </reaction>
</comment>
<dbReference type="InterPro" id="IPR011060">
    <property type="entry name" value="RibuloseP-bd_barrel"/>
</dbReference>
<dbReference type="InterPro" id="IPR013785">
    <property type="entry name" value="Aldolase_TIM"/>
</dbReference>
<comment type="similarity">
    <text evidence="5">In the N-terminal section; belongs to the TrpA family.</text>
</comment>
<evidence type="ECO:0000256" key="4">
    <source>
        <dbReference type="ARBA" id="ARBA00005761"/>
    </source>
</evidence>
<evidence type="ECO:0000259" key="14">
    <source>
        <dbReference type="Pfam" id="PF00291"/>
    </source>
</evidence>
<reference evidence="15" key="1">
    <citation type="journal article" date="2020" name="J. Eukaryot. Microbiol.">
        <title>De novo Sequencing, Assembly and Annotation of the Transcriptome for the Free-Living Testate Amoeba Arcella intermedia.</title>
        <authorList>
            <person name="Ribeiro G.M."/>
            <person name="Porfirio-Sousa A.L."/>
            <person name="Maurer-Alcala X.X."/>
            <person name="Katz L.A."/>
            <person name="Lahr D.J.G."/>
        </authorList>
    </citation>
    <scope>NUCLEOTIDE SEQUENCE</scope>
</reference>
<dbReference type="Gene3D" id="3.40.50.1100">
    <property type="match status" value="2"/>
</dbReference>
<dbReference type="FunFam" id="3.40.50.1100:FF:000004">
    <property type="entry name" value="Tryptophan synthase beta chain"/>
    <property type="match status" value="1"/>
</dbReference>
<protein>
    <recommendedName>
        <fullName evidence="7">Tryptophan synthase</fullName>
        <ecNumber evidence="6">4.2.1.20</ecNumber>
    </recommendedName>
</protein>
<dbReference type="InterPro" id="IPR001926">
    <property type="entry name" value="TrpB-like_PALP"/>
</dbReference>
<dbReference type="NCBIfam" id="TIGR00263">
    <property type="entry name" value="trpB"/>
    <property type="match status" value="1"/>
</dbReference>
<dbReference type="Gene3D" id="3.20.20.70">
    <property type="entry name" value="Aldolase class I"/>
    <property type="match status" value="1"/>
</dbReference>
<evidence type="ECO:0000256" key="1">
    <source>
        <dbReference type="ARBA" id="ARBA00001933"/>
    </source>
</evidence>
<evidence type="ECO:0000256" key="9">
    <source>
        <dbReference type="ARBA" id="ARBA00022822"/>
    </source>
</evidence>
<dbReference type="InterPro" id="IPR018204">
    <property type="entry name" value="Trp_synthase_alpha_AS"/>
</dbReference>
<dbReference type="FunFam" id="3.20.20.70:FF:000037">
    <property type="entry name" value="Tryptophan synthase alpha chain"/>
    <property type="match status" value="1"/>
</dbReference>
<evidence type="ECO:0000256" key="8">
    <source>
        <dbReference type="ARBA" id="ARBA00022605"/>
    </source>
</evidence>
<dbReference type="CDD" id="cd04724">
    <property type="entry name" value="Tryptophan_synthase_alpha"/>
    <property type="match status" value="1"/>
</dbReference>
<evidence type="ECO:0000256" key="2">
    <source>
        <dbReference type="ARBA" id="ARBA00003365"/>
    </source>
</evidence>
<comment type="pathway">
    <text evidence="3">Amino-acid biosynthesis; L-tryptophan biosynthesis; L-tryptophan from chorismate: step 5/5.</text>
</comment>
<sequence>MSGAIKEVFARVQQSKVPAFVSYLTAGFPSVELTVPILLGFQEGGVDIIEVGFPHSDPLADGPTIQHASNVALANGMTTAKGFQLIKEAREKGLTVPVVIMTYYNIIHAYDPLKFVQDSKASGVDGFILVDAPPESLEGFIQHARAHGLSYIPLIAPTTSDERISQINTYADSFIYCVSVTGVTGERDTLPAELPQFVARLRAKTSYPIAIGFGVSNRSLKDQVAALADAVVVGSAFIKQIDCAEKEGKDVVREVVAKSLSFTKDSAPVPTLPLPSPGAAQQSSSSSIPSVFFGDFGGCYVPETLIGALKELEDTYSSARADPNFQKEILSFYTYVGRPTPLYHAKRFSDLCGGAQIWLKREDLNHTGAHKINNAIGQALLALRMGKRRIIAETGAGQHGVATATICAKLGLECVVYMGSVDIERQALNVYKMKLMGATVIPVNSGSKTLKDAVNEAMRDWVTNIRTTHYLVGSAIGPHPFPTIVRDFQSVIGKETRQQCLDVIGKLPDTVVACVGGGSNSIGMFYPFVQDKEVELIGVEAAGHGVHTDQHCATLVKGTVGVLHGTKTLLLQDGDGQILGTHSISAGLDYPGVGPEHAWLHTSKRATYVPVDDKEALEGFRFLTSKEGIIPALESSHAIAHVVAIAPKYPKTANIVICLSGRGDKDMNTVAALDGVSLLK</sequence>
<dbReference type="InterPro" id="IPR002028">
    <property type="entry name" value="Trp_synthase_suA"/>
</dbReference>
<dbReference type="PROSITE" id="PS00167">
    <property type="entry name" value="TRP_SYNTHASE_ALPHA"/>
    <property type="match status" value="1"/>
</dbReference>
<comment type="cofactor">
    <cofactor evidence="1">
        <name>pyridoxal 5'-phosphate</name>
        <dbReference type="ChEBI" id="CHEBI:597326"/>
    </cofactor>
</comment>
<keyword evidence="10" id="KW-0663">Pyridoxal phosphate</keyword>
<dbReference type="HAMAP" id="MF_00131">
    <property type="entry name" value="Trp_synth_alpha"/>
    <property type="match status" value="1"/>
</dbReference>
<dbReference type="HAMAP" id="MF_00133">
    <property type="entry name" value="Trp_synth_beta"/>
    <property type="match status" value="1"/>
</dbReference>
<dbReference type="InterPro" id="IPR036052">
    <property type="entry name" value="TrpB-like_PALP_sf"/>
</dbReference>
<evidence type="ECO:0000256" key="12">
    <source>
        <dbReference type="ARBA" id="ARBA00023239"/>
    </source>
</evidence>
<dbReference type="EMBL" id="GIBP01001004">
    <property type="protein sequence ID" value="NDV29973.1"/>
    <property type="molecule type" value="Transcribed_RNA"/>
</dbReference>
<dbReference type="EC" id="4.2.1.20" evidence="6"/>
<evidence type="ECO:0000313" key="15">
    <source>
        <dbReference type="EMBL" id="NDV29973.1"/>
    </source>
</evidence>
<dbReference type="AlphaFoldDB" id="A0A6B2KYX9"/>
<dbReference type="InterPro" id="IPR006654">
    <property type="entry name" value="Trp_synth_beta"/>
</dbReference>
<dbReference type="FunFam" id="3.40.50.1100:FF:000001">
    <property type="entry name" value="Tryptophan synthase beta chain"/>
    <property type="match status" value="1"/>
</dbReference>
<dbReference type="PROSITE" id="PS00168">
    <property type="entry name" value="TRP_SYNTHASE_BETA"/>
    <property type="match status" value="1"/>
</dbReference>